<dbReference type="Proteomes" id="UP000298061">
    <property type="component" value="Unassembled WGS sequence"/>
</dbReference>
<keyword evidence="2" id="KW-0560">Oxidoreductase</keyword>
<reference evidence="3 4" key="1">
    <citation type="submission" date="2019-02" db="EMBL/GenBank/DDBJ databases">
        <title>Genome sequencing of the rare red list fungi Hericium alpestre (H. flagellum).</title>
        <authorList>
            <person name="Buettner E."/>
            <person name="Kellner H."/>
        </authorList>
    </citation>
    <scope>NUCLEOTIDE SEQUENCE [LARGE SCALE GENOMIC DNA]</scope>
    <source>
        <strain evidence="3 4">DSM 108284</strain>
    </source>
</reference>
<name>A0A4Y9ZED3_9AGAM</name>
<accession>A0A4Y9ZED3</accession>
<organism evidence="3 4">
    <name type="scientific">Hericium alpestre</name>
    <dbReference type="NCBI Taxonomy" id="135208"/>
    <lineage>
        <taxon>Eukaryota</taxon>
        <taxon>Fungi</taxon>
        <taxon>Dikarya</taxon>
        <taxon>Basidiomycota</taxon>
        <taxon>Agaricomycotina</taxon>
        <taxon>Agaricomycetes</taxon>
        <taxon>Russulales</taxon>
        <taxon>Hericiaceae</taxon>
        <taxon>Hericium</taxon>
    </lineage>
</organism>
<protein>
    <submittedName>
        <fullName evidence="3">Uncharacterized protein</fullName>
    </submittedName>
</protein>
<dbReference type="PANTHER" id="PTHR47706">
    <property type="entry name" value="NMRA-LIKE FAMILY PROTEIN"/>
    <property type="match status" value="1"/>
</dbReference>
<dbReference type="EMBL" id="SFCI01003219">
    <property type="protein sequence ID" value="TFY73166.1"/>
    <property type="molecule type" value="Genomic_DNA"/>
</dbReference>
<dbReference type="Gene3D" id="3.90.25.10">
    <property type="entry name" value="UDP-galactose 4-epimerase, domain 1"/>
    <property type="match status" value="1"/>
</dbReference>
<dbReference type="AlphaFoldDB" id="A0A4Y9ZED3"/>
<dbReference type="PANTHER" id="PTHR47706:SF9">
    <property type="entry name" value="NMRA-LIKE DOMAIN-CONTAINING PROTEIN-RELATED"/>
    <property type="match status" value="1"/>
</dbReference>
<evidence type="ECO:0000256" key="2">
    <source>
        <dbReference type="ARBA" id="ARBA00023002"/>
    </source>
</evidence>
<dbReference type="Gene3D" id="3.40.50.720">
    <property type="entry name" value="NAD(P)-binding Rossmann-like Domain"/>
    <property type="match status" value="1"/>
</dbReference>
<feature type="non-terminal residue" evidence="3">
    <location>
        <position position="1"/>
    </location>
</feature>
<evidence type="ECO:0000313" key="4">
    <source>
        <dbReference type="Proteomes" id="UP000298061"/>
    </source>
</evidence>
<evidence type="ECO:0000313" key="3">
    <source>
        <dbReference type="EMBL" id="TFY73166.1"/>
    </source>
</evidence>
<keyword evidence="4" id="KW-1185">Reference proteome</keyword>
<proteinExistence type="predicted"/>
<dbReference type="OrthoDB" id="9974981at2759"/>
<evidence type="ECO:0000256" key="1">
    <source>
        <dbReference type="ARBA" id="ARBA00022857"/>
    </source>
</evidence>
<dbReference type="STRING" id="135208.A0A4Y9ZED3"/>
<comment type="caution">
    <text evidence="3">The sequence shown here is derived from an EMBL/GenBank/DDBJ whole genome shotgun (WGS) entry which is preliminary data.</text>
</comment>
<gene>
    <name evidence="3" type="ORF">EWM64_g10846</name>
</gene>
<dbReference type="GO" id="GO:0016491">
    <property type="term" value="F:oxidoreductase activity"/>
    <property type="evidence" value="ECO:0007669"/>
    <property type="project" value="UniProtKB-KW"/>
</dbReference>
<keyword evidence="1" id="KW-0521">NADP</keyword>
<dbReference type="InterPro" id="IPR036291">
    <property type="entry name" value="NAD(P)-bd_dom_sf"/>
</dbReference>
<dbReference type="InterPro" id="IPR051609">
    <property type="entry name" value="NmrA/Isoflavone_reductase-like"/>
</dbReference>
<sequence length="188" mass="21121">PSEYGHPTNRGHTAGVWGAKTRVQNRLKELQLPYALFWTGIWSDYVFEDNLGLDASVEKGKVIVAGDGNALNSFTAPVDIARFIVHVVLSLPPKDSEWRVFHIEGERTSFNAVISEYEKRTGRKLTVIYRPLEELKEAAKNPDDFVNNLLADYATGGSIVADKSELDNHLYPDWNPKRVIDVLLPSEL</sequence>
<dbReference type="SUPFAM" id="SSF51735">
    <property type="entry name" value="NAD(P)-binding Rossmann-fold domains"/>
    <property type="match status" value="1"/>
</dbReference>